<dbReference type="Pfam" id="PF00990">
    <property type="entry name" value="GGDEF"/>
    <property type="match status" value="1"/>
</dbReference>
<dbReference type="CDD" id="cd01948">
    <property type="entry name" value="EAL"/>
    <property type="match status" value="1"/>
</dbReference>
<dbReference type="Pfam" id="PF08447">
    <property type="entry name" value="PAS_3"/>
    <property type="match status" value="1"/>
</dbReference>
<dbReference type="Gene3D" id="3.20.20.450">
    <property type="entry name" value="EAL domain"/>
    <property type="match status" value="1"/>
</dbReference>
<evidence type="ECO:0000256" key="2">
    <source>
        <dbReference type="ARBA" id="ARBA00022636"/>
    </source>
</evidence>
<dbReference type="SMART" id="SM00052">
    <property type="entry name" value="EAL"/>
    <property type="match status" value="1"/>
</dbReference>
<dbReference type="FunFam" id="3.20.20.450:FF:000001">
    <property type="entry name" value="Cyclic di-GMP phosphodiesterase yahA"/>
    <property type="match status" value="1"/>
</dbReference>
<dbReference type="InterPro" id="IPR013783">
    <property type="entry name" value="Ig-like_fold"/>
</dbReference>
<dbReference type="Gene3D" id="2.60.40.10">
    <property type="entry name" value="Immunoglobulins"/>
    <property type="match status" value="1"/>
</dbReference>
<dbReference type="EC" id="3.1.4.52" evidence="1"/>
<dbReference type="PROSITE" id="PS50112">
    <property type="entry name" value="PAS"/>
    <property type="match status" value="1"/>
</dbReference>
<dbReference type="SUPFAM" id="SSF141868">
    <property type="entry name" value="EAL domain-like"/>
    <property type="match status" value="1"/>
</dbReference>
<dbReference type="Gene3D" id="3.30.70.270">
    <property type="match status" value="1"/>
</dbReference>
<dbReference type="Pfam" id="PF07495">
    <property type="entry name" value="Y_Y_Y"/>
    <property type="match status" value="1"/>
</dbReference>
<feature type="domain" description="PAC" evidence="4">
    <location>
        <begin position="385"/>
        <end position="437"/>
    </location>
</feature>
<dbReference type="OrthoDB" id="9804951at2"/>
<dbReference type="InterPro" id="IPR013655">
    <property type="entry name" value="PAS_fold_3"/>
</dbReference>
<dbReference type="STRING" id="1159017.SAMN02927930_01793"/>
<feature type="domain" description="PAS" evidence="3">
    <location>
        <begin position="312"/>
        <end position="379"/>
    </location>
</feature>
<accession>A0A1G6DMK9</accession>
<dbReference type="InterPro" id="IPR043128">
    <property type="entry name" value="Rev_trsase/Diguanyl_cyclase"/>
</dbReference>
<dbReference type="SMART" id="SM00091">
    <property type="entry name" value="PAS"/>
    <property type="match status" value="1"/>
</dbReference>
<dbReference type="PROSITE" id="PS50883">
    <property type="entry name" value="EAL"/>
    <property type="match status" value="1"/>
</dbReference>
<dbReference type="Proteomes" id="UP000199626">
    <property type="component" value="Unassembled WGS sequence"/>
</dbReference>
<dbReference type="GO" id="GO:0071111">
    <property type="term" value="F:cyclic-guanylate-specific phosphodiesterase activity"/>
    <property type="evidence" value="ECO:0007669"/>
    <property type="project" value="UniProtKB-EC"/>
</dbReference>
<dbReference type="InterPro" id="IPR029787">
    <property type="entry name" value="Nucleotide_cyclase"/>
</dbReference>
<dbReference type="EMBL" id="FMXN01000011">
    <property type="protein sequence ID" value="SDB46417.1"/>
    <property type="molecule type" value="Genomic_DNA"/>
</dbReference>
<feature type="domain" description="GGDEF" evidence="6">
    <location>
        <begin position="465"/>
        <end position="598"/>
    </location>
</feature>
<dbReference type="SUPFAM" id="SSF55785">
    <property type="entry name" value="PYP-like sensor domain (PAS domain)"/>
    <property type="match status" value="2"/>
</dbReference>
<reference evidence="8" key="1">
    <citation type="submission" date="2016-10" db="EMBL/GenBank/DDBJ databases">
        <authorList>
            <person name="Varghese N."/>
            <person name="Submissions S."/>
        </authorList>
    </citation>
    <scope>NUCLEOTIDE SEQUENCE [LARGE SCALE GENOMIC DNA]</scope>
    <source>
        <strain evidence="8">CGMCC 1.10824</strain>
    </source>
</reference>
<dbReference type="NCBIfam" id="TIGR00254">
    <property type="entry name" value="GGDEF"/>
    <property type="match status" value="1"/>
</dbReference>
<dbReference type="Pfam" id="PF00563">
    <property type="entry name" value="EAL"/>
    <property type="match status" value="1"/>
</dbReference>
<dbReference type="CDD" id="cd00130">
    <property type="entry name" value="PAS"/>
    <property type="match status" value="1"/>
</dbReference>
<evidence type="ECO:0000313" key="7">
    <source>
        <dbReference type="EMBL" id="SDB46417.1"/>
    </source>
</evidence>
<dbReference type="InterPro" id="IPR035965">
    <property type="entry name" value="PAS-like_dom_sf"/>
</dbReference>
<dbReference type="SMART" id="SM00267">
    <property type="entry name" value="GGDEF"/>
    <property type="match status" value="1"/>
</dbReference>
<proteinExistence type="predicted"/>
<gene>
    <name evidence="7" type="ORF">SAMN02927930_01793</name>
</gene>
<dbReference type="NCBIfam" id="TIGR00229">
    <property type="entry name" value="sensory_box"/>
    <property type="match status" value="1"/>
</dbReference>
<evidence type="ECO:0000259" key="5">
    <source>
        <dbReference type="PROSITE" id="PS50883"/>
    </source>
</evidence>
<dbReference type="SMART" id="SM00086">
    <property type="entry name" value="PAC"/>
    <property type="match status" value="2"/>
</dbReference>
<feature type="domain" description="EAL" evidence="5">
    <location>
        <begin position="607"/>
        <end position="861"/>
    </location>
</feature>
<sequence length="864" mass="98536">MSVGRLKLLLLTTKRFLLLVIISCFSYQAIAQDDWQVELISLRVANERVDAQQLDPRNRPQLYNTETLYLKRAHHPLSIEFGAPYAPRALTLQYRYRLDGFDQNWVYTDSQYRRATYTNLDHGRYQFNVQASYDGQTWQGHRQLAVEVATPFWLSPWAKAFYAVPLLALLAAGGFVLRTRHRAIQQLRESEERLKLSLWGSGDQLWDWDIPQETIHRHNSWHELEAFPIDCIRVKAAADSSNIHPMDLPVVQQKLREHLDGHSQFFEVTYRVKTEHGWLSILDRGKVVERDAQQRPLRMTGTLKDITPLVEAEERLKMLAASITNISDGVCIYDAEFNVIETNASYSRITGFARSDVIGRPMQLEVYSPEFLEQIKRQLGQYGVWHGEVEDVRKDGSFYQIELTVDAIRDDVGHISHYVATFSDITERKQSERELRRLANTDTLTGLPNRSYFQVSHANLVRKRVQHALLLLDLDDFKKINDSLGHDVGDQLLTQVAERILELGRIHDTLYRVGGDEFVLLLENTSDVNVITEIAAKLLDHLSQSFHILQHDIVMGASMGVVVYPNDGQSSQELLQNADIAMYHAKSKGGHNYQFFNESMNRNAVRRLQVENQLRQALRNNHLRVVYQPKVSLTNFNYVGVEALARLQIPGVGMMSPIEFIPLAEETGLIIEMGEQVLRQTCRDMRHWLEQGHELGRVAVNLSAKQFLQPDLTQRILTILAEEQVSPHALELEITEGVVMDDPEHAITIMTELNQHGIQLALDDFGTGYSSLAYLKRFPIQTLKIDKTFVDDINAAERDRNMVASIVAMAHNLGLNVVAEGVVNHDQAATLSRLNCEYAQGYLFAKPLSSDALLEQLNAPALIH</sequence>
<dbReference type="CDD" id="cd01949">
    <property type="entry name" value="GGDEF"/>
    <property type="match status" value="1"/>
</dbReference>
<dbReference type="InterPro" id="IPR000700">
    <property type="entry name" value="PAS-assoc_C"/>
</dbReference>
<dbReference type="PROSITE" id="PS50887">
    <property type="entry name" value="GGDEF"/>
    <property type="match status" value="1"/>
</dbReference>
<dbReference type="Gene3D" id="3.30.450.20">
    <property type="entry name" value="PAS domain"/>
    <property type="match status" value="2"/>
</dbReference>
<dbReference type="Pfam" id="PF00989">
    <property type="entry name" value="PAS"/>
    <property type="match status" value="1"/>
</dbReference>
<dbReference type="InterPro" id="IPR013767">
    <property type="entry name" value="PAS_fold"/>
</dbReference>
<dbReference type="InterPro" id="IPR001633">
    <property type="entry name" value="EAL_dom"/>
</dbReference>
<evidence type="ECO:0000313" key="8">
    <source>
        <dbReference type="Proteomes" id="UP000199626"/>
    </source>
</evidence>
<keyword evidence="2" id="KW-0973">c-di-GMP</keyword>
<organism evidence="7 8">
    <name type="scientific">Pseudidiomarina indica</name>
    <dbReference type="NCBI Taxonomy" id="1159017"/>
    <lineage>
        <taxon>Bacteria</taxon>
        <taxon>Pseudomonadati</taxon>
        <taxon>Pseudomonadota</taxon>
        <taxon>Gammaproteobacteria</taxon>
        <taxon>Alteromonadales</taxon>
        <taxon>Idiomarinaceae</taxon>
        <taxon>Pseudidiomarina</taxon>
    </lineage>
</organism>
<dbReference type="InterPro" id="IPR035919">
    <property type="entry name" value="EAL_sf"/>
</dbReference>
<protein>
    <recommendedName>
        <fullName evidence="1">cyclic-guanylate-specific phosphodiesterase</fullName>
        <ecNumber evidence="1">3.1.4.52</ecNumber>
    </recommendedName>
</protein>
<dbReference type="InterPro" id="IPR000014">
    <property type="entry name" value="PAS"/>
</dbReference>
<dbReference type="PANTHER" id="PTHR44757">
    <property type="entry name" value="DIGUANYLATE CYCLASE DGCP"/>
    <property type="match status" value="1"/>
</dbReference>
<dbReference type="SUPFAM" id="SSF55073">
    <property type="entry name" value="Nucleotide cyclase"/>
    <property type="match status" value="1"/>
</dbReference>
<dbReference type="InterPro" id="IPR000160">
    <property type="entry name" value="GGDEF_dom"/>
</dbReference>
<evidence type="ECO:0000259" key="4">
    <source>
        <dbReference type="PROSITE" id="PS50113"/>
    </source>
</evidence>
<dbReference type="PROSITE" id="PS50113">
    <property type="entry name" value="PAC"/>
    <property type="match status" value="1"/>
</dbReference>
<keyword evidence="8" id="KW-1185">Reference proteome</keyword>
<dbReference type="InterPro" id="IPR001610">
    <property type="entry name" value="PAC"/>
</dbReference>
<name>A0A1G6DMK9_9GAMM</name>
<evidence type="ECO:0000259" key="6">
    <source>
        <dbReference type="PROSITE" id="PS50887"/>
    </source>
</evidence>
<evidence type="ECO:0000259" key="3">
    <source>
        <dbReference type="PROSITE" id="PS50112"/>
    </source>
</evidence>
<evidence type="ECO:0000256" key="1">
    <source>
        <dbReference type="ARBA" id="ARBA00012282"/>
    </source>
</evidence>
<dbReference type="AlphaFoldDB" id="A0A1G6DMK9"/>
<dbReference type="InterPro" id="IPR011123">
    <property type="entry name" value="Y_Y_Y"/>
</dbReference>
<dbReference type="PANTHER" id="PTHR44757:SF2">
    <property type="entry name" value="BIOFILM ARCHITECTURE MAINTENANCE PROTEIN MBAA"/>
    <property type="match status" value="1"/>
</dbReference>
<dbReference type="InterPro" id="IPR052155">
    <property type="entry name" value="Biofilm_reg_signaling"/>
</dbReference>